<dbReference type="PROSITE" id="PS51257">
    <property type="entry name" value="PROKAR_LIPOPROTEIN"/>
    <property type="match status" value="1"/>
</dbReference>
<sequence>MKMRRTNGHRALTAVALAAGMAFAVAGCGGGGDDEGKKEDAGSSSSAPAPDEDKGKDGGSSSEPGQSGSLATVQGNGISLTVTSAERDQGGFLTLSGQVTNNSSGRWIGAEWISDEQELKKNGGSLAGASLVDTAGKKKYLVLRDTQGRCLCTKFQGGIGQGDTIDWYAQFPAPPEDTAKVQLQLPTMPPASVALSGSE</sequence>
<evidence type="ECO:0000313" key="4">
    <source>
        <dbReference type="Proteomes" id="UP000031523"/>
    </source>
</evidence>
<gene>
    <name evidence="3" type="ORF">SLNWT_4982</name>
</gene>
<keyword evidence="4" id="KW-1185">Reference proteome</keyword>
<dbReference type="EMBL" id="CP010519">
    <property type="protein sequence ID" value="AJE85358.1"/>
    <property type="molecule type" value="Genomic_DNA"/>
</dbReference>
<feature type="signal peptide" evidence="2">
    <location>
        <begin position="1"/>
        <end position="26"/>
    </location>
</feature>
<feature type="compositionally biased region" description="Low complexity" evidence="1">
    <location>
        <begin position="59"/>
        <end position="69"/>
    </location>
</feature>
<feature type="chain" id="PRO_5038598424" description="Secreted protein" evidence="2">
    <location>
        <begin position="27"/>
        <end position="199"/>
    </location>
</feature>
<dbReference type="Proteomes" id="UP000031523">
    <property type="component" value="Chromosome"/>
</dbReference>
<reference evidence="3 4" key="1">
    <citation type="submission" date="2015-01" db="EMBL/GenBank/DDBJ databases">
        <title>Enhanced salinomycin production by adjusting the supply of polyketide extender units in Streptomyce albus DSM 41398.</title>
        <authorList>
            <person name="Lu C."/>
        </authorList>
    </citation>
    <scope>NUCLEOTIDE SEQUENCE [LARGE SCALE GENOMIC DNA]</scope>
    <source>
        <strain evidence="4">ATCC 21838 / DSM 41398 / FERM P-419 / JCM 4703 / NBRC 107858</strain>
    </source>
</reference>
<proteinExistence type="predicted"/>
<dbReference type="KEGG" id="sals:SLNWT_4982"/>
<evidence type="ECO:0000256" key="2">
    <source>
        <dbReference type="SAM" id="SignalP"/>
    </source>
</evidence>
<organism evidence="3 4">
    <name type="scientific">Streptomyces albus (strain ATCC 21838 / DSM 41398 / FERM P-419 / JCM 4703 / NBRC 107858)</name>
    <dbReference type="NCBI Taxonomy" id="1081613"/>
    <lineage>
        <taxon>Bacteria</taxon>
        <taxon>Bacillati</taxon>
        <taxon>Actinomycetota</taxon>
        <taxon>Actinomycetes</taxon>
        <taxon>Kitasatosporales</taxon>
        <taxon>Streptomycetaceae</taxon>
        <taxon>Streptomyces</taxon>
    </lineage>
</organism>
<evidence type="ECO:0008006" key="5">
    <source>
        <dbReference type="Google" id="ProtNLM"/>
    </source>
</evidence>
<evidence type="ECO:0000256" key="1">
    <source>
        <dbReference type="SAM" id="MobiDB-lite"/>
    </source>
</evidence>
<feature type="region of interest" description="Disordered" evidence="1">
    <location>
        <begin position="27"/>
        <end position="73"/>
    </location>
</feature>
<keyword evidence="2" id="KW-0732">Signal</keyword>
<name>A0A0B5ERC9_STRA4</name>
<accession>A0A0B5ERC9</accession>
<dbReference type="AlphaFoldDB" id="A0A0B5ERC9"/>
<evidence type="ECO:0000313" key="3">
    <source>
        <dbReference type="EMBL" id="AJE85358.1"/>
    </source>
</evidence>
<protein>
    <recommendedName>
        <fullName evidence="5">Secreted protein</fullName>
    </recommendedName>
</protein>